<evidence type="ECO:0000256" key="4">
    <source>
        <dbReference type="ARBA" id="ARBA00038043"/>
    </source>
</evidence>
<dbReference type="PROSITE" id="PS51450">
    <property type="entry name" value="LRR"/>
    <property type="match status" value="1"/>
</dbReference>
<dbReference type="Pfam" id="PF13855">
    <property type="entry name" value="LRR_8"/>
    <property type="match status" value="1"/>
</dbReference>
<comment type="subcellular location">
    <subcellularLocation>
        <location evidence="1">Cell envelope</location>
    </subcellularLocation>
</comment>
<dbReference type="AlphaFoldDB" id="A0A7J6FUR3"/>
<name>A0A7J6FUR3_CANSA</name>
<keyword evidence="2" id="KW-0433">Leucine-rich repeat</keyword>
<dbReference type="SUPFAM" id="SSF52058">
    <property type="entry name" value="L domain-like"/>
    <property type="match status" value="1"/>
</dbReference>
<dbReference type="PANTHER" id="PTHR48059:SF4">
    <property type="entry name" value="POLYGALACTURONASE INHIBITOR 1-RELATED"/>
    <property type="match status" value="1"/>
</dbReference>
<dbReference type="Proteomes" id="UP000525078">
    <property type="component" value="Unassembled WGS sequence"/>
</dbReference>
<dbReference type="Pfam" id="PF08263">
    <property type="entry name" value="LRRNT_2"/>
    <property type="match status" value="1"/>
</dbReference>
<evidence type="ECO:0000256" key="5">
    <source>
        <dbReference type="SAM" id="SignalP"/>
    </source>
</evidence>
<comment type="similarity">
    <text evidence="4">Belongs to the polygalacturonase-inhibiting protein family.</text>
</comment>
<feature type="chain" id="PRO_5029533446" description="Leucine-rich repeat-containing N-terminal plant-type domain-containing protein" evidence="5">
    <location>
        <begin position="22"/>
        <end position="336"/>
    </location>
</feature>
<sequence length="336" mass="37385">MENKLVTPIIFTLLFFSSTFQLQPCLSVLCNNDDKKVLLQIKKAFNDPYYLTSWDQHTDCCYWCCLKCDRKTHRIIALTINSPGSFTGPIPAQLGDLPYLENLSLRKQVNITGPIPPSIAKLKNLKFLRLDSNSLTGSVPDFLSQLTNLMDLDLSFNNLTGTIPASLSKLPNLSYLGLDRNKLTGPIPDSFGEFKVEGLFLVLSHNQLSGKIPDSFGEKDFGSIDLSRNKLEGDPHALFGLSKTVEHIDLSRNLLEFDMSKIEISKSLTSLDLNHNKITGSLPVGLTALDNLYSFNVSYNRLCGKIPVGGNLQKFENTSYFHNRCLCGAPLQSCKL</sequence>
<comment type="caution">
    <text evidence="7">The sequence shown here is derived from an EMBL/GenBank/DDBJ whole genome shotgun (WGS) entry which is preliminary data.</text>
</comment>
<evidence type="ECO:0000256" key="1">
    <source>
        <dbReference type="ARBA" id="ARBA00004196"/>
    </source>
</evidence>
<dbReference type="Pfam" id="PF00560">
    <property type="entry name" value="LRR_1"/>
    <property type="match status" value="2"/>
</dbReference>
<feature type="domain" description="Leucine-rich repeat-containing N-terminal plant-type" evidence="6">
    <location>
        <begin position="31"/>
        <end position="69"/>
    </location>
</feature>
<feature type="signal peptide" evidence="5">
    <location>
        <begin position="1"/>
        <end position="21"/>
    </location>
</feature>
<protein>
    <recommendedName>
        <fullName evidence="6">Leucine-rich repeat-containing N-terminal plant-type domain-containing protein</fullName>
    </recommendedName>
</protein>
<proteinExistence type="inferred from homology"/>
<keyword evidence="5" id="KW-0732">Signal</keyword>
<gene>
    <name evidence="7" type="ORF">F8388_016044</name>
</gene>
<dbReference type="EMBL" id="JAATIP010000095">
    <property type="protein sequence ID" value="KAF4374493.1"/>
    <property type="molecule type" value="Genomic_DNA"/>
</dbReference>
<accession>A0A7J6FUR3</accession>
<dbReference type="InterPro" id="IPR001611">
    <property type="entry name" value="Leu-rich_rpt"/>
</dbReference>
<keyword evidence="3" id="KW-0677">Repeat</keyword>
<dbReference type="InterPro" id="IPR051848">
    <property type="entry name" value="PGIP"/>
</dbReference>
<organism evidence="7 8">
    <name type="scientific">Cannabis sativa</name>
    <name type="common">Hemp</name>
    <name type="synonym">Marijuana</name>
    <dbReference type="NCBI Taxonomy" id="3483"/>
    <lineage>
        <taxon>Eukaryota</taxon>
        <taxon>Viridiplantae</taxon>
        <taxon>Streptophyta</taxon>
        <taxon>Embryophyta</taxon>
        <taxon>Tracheophyta</taxon>
        <taxon>Spermatophyta</taxon>
        <taxon>Magnoliopsida</taxon>
        <taxon>eudicotyledons</taxon>
        <taxon>Gunneridae</taxon>
        <taxon>Pentapetalae</taxon>
        <taxon>rosids</taxon>
        <taxon>fabids</taxon>
        <taxon>Rosales</taxon>
        <taxon>Cannabaceae</taxon>
        <taxon>Cannabis</taxon>
    </lineage>
</organism>
<evidence type="ECO:0000313" key="7">
    <source>
        <dbReference type="EMBL" id="KAF4374493.1"/>
    </source>
</evidence>
<evidence type="ECO:0000313" key="8">
    <source>
        <dbReference type="Proteomes" id="UP000525078"/>
    </source>
</evidence>
<dbReference type="Gene3D" id="3.80.10.10">
    <property type="entry name" value="Ribonuclease Inhibitor"/>
    <property type="match status" value="1"/>
</dbReference>
<evidence type="ECO:0000259" key="6">
    <source>
        <dbReference type="Pfam" id="PF08263"/>
    </source>
</evidence>
<evidence type="ECO:0000256" key="3">
    <source>
        <dbReference type="ARBA" id="ARBA00022737"/>
    </source>
</evidence>
<dbReference type="FunFam" id="3.80.10.10:FF:000348">
    <property type="entry name" value="Polygalacturonase inhibitor 1"/>
    <property type="match status" value="1"/>
</dbReference>
<dbReference type="InterPro" id="IPR013210">
    <property type="entry name" value="LRR_N_plant-typ"/>
</dbReference>
<reference evidence="7 8" key="1">
    <citation type="journal article" date="2020" name="bioRxiv">
        <title>Sequence and annotation of 42 cannabis genomes reveals extensive copy number variation in cannabinoid synthesis and pathogen resistance genes.</title>
        <authorList>
            <person name="Mckernan K.J."/>
            <person name="Helbert Y."/>
            <person name="Kane L.T."/>
            <person name="Ebling H."/>
            <person name="Zhang L."/>
            <person name="Liu B."/>
            <person name="Eaton Z."/>
            <person name="Mclaughlin S."/>
            <person name="Kingan S."/>
            <person name="Baybayan P."/>
            <person name="Concepcion G."/>
            <person name="Jordan M."/>
            <person name="Riva A."/>
            <person name="Barbazuk W."/>
            <person name="Harkins T."/>
        </authorList>
    </citation>
    <scope>NUCLEOTIDE SEQUENCE [LARGE SCALE GENOMIC DNA]</scope>
    <source>
        <strain evidence="8">cv. Jamaican Lion 4</strain>
        <tissue evidence="7">Leaf</tissue>
    </source>
</reference>
<evidence type="ECO:0000256" key="2">
    <source>
        <dbReference type="ARBA" id="ARBA00022614"/>
    </source>
</evidence>
<dbReference type="PANTHER" id="PTHR48059">
    <property type="entry name" value="POLYGALACTURONASE INHIBITOR 1"/>
    <property type="match status" value="1"/>
</dbReference>
<dbReference type="InterPro" id="IPR032675">
    <property type="entry name" value="LRR_dom_sf"/>
</dbReference>